<evidence type="ECO:0000313" key="2">
    <source>
        <dbReference type="Proteomes" id="UP000006055"/>
    </source>
</evidence>
<dbReference type="HOGENOM" id="CLU_1459106_0_0_7"/>
<sequence length="185" mass="21367">MNREELTTKINELKSEHGREWKTIAQKLNELGISTLKGKQWNDQSVRSFYNRAHKSDQVVSEAETLDDDSSIQPTSSQELPQALPEWLDSEAFRALRAVLDWWRERQDETMILPPSRPVFKGPRRNSGFHINAEILKRATEKLKKDKVRTGGSMSLLMELLLWEYIGRPEDLLEDAGEEPTTAYV</sequence>
<reference evidence="2" key="1">
    <citation type="submission" date="2012-06" db="EMBL/GenBank/DDBJ databases">
        <title>Complete sequence of chromosome of Desulfomonile tiedjei DSM 6799.</title>
        <authorList>
            <person name="Lucas S."/>
            <person name="Copeland A."/>
            <person name="Lapidus A."/>
            <person name="Glavina del Rio T."/>
            <person name="Dalin E."/>
            <person name="Tice H."/>
            <person name="Bruce D."/>
            <person name="Goodwin L."/>
            <person name="Pitluck S."/>
            <person name="Peters L."/>
            <person name="Ovchinnikova G."/>
            <person name="Zeytun A."/>
            <person name="Lu M."/>
            <person name="Kyrpides N."/>
            <person name="Mavromatis K."/>
            <person name="Ivanova N."/>
            <person name="Brettin T."/>
            <person name="Detter J.C."/>
            <person name="Han C."/>
            <person name="Larimer F."/>
            <person name="Land M."/>
            <person name="Hauser L."/>
            <person name="Markowitz V."/>
            <person name="Cheng J.-F."/>
            <person name="Hugenholtz P."/>
            <person name="Woyke T."/>
            <person name="Wu D."/>
            <person name="Spring S."/>
            <person name="Schroeder M."/>
            <person name="Brambilla E."/>
            <person name="Klenk H.-P."/>
            <person name="Eisen J.A."/>
        </authorList>
    </citation>
    <scope>NUCLEOTIDE SEQUENCE [LARGE SCALE GENOMIC DNA]</scope>
    <source>
        <strain evidence="2">ATCC 49306 / DSM 6799 / DCB-1</strain>
    </source>
</reference>
<dbReference type="STRING" id="706587.Desti_1004"/>
<dbReference type="EMBL" id="CP003360">
    <property type="protein sequence ID" value="AFM23722.1"/>
    <property type="molecule type" value="Genomic_DNA"/>
</dbReference>
<dbReference type="AlphaFoldDB" id="I4C2D1"/>
<dbReference type="KEGG" id="dti:Desti_1004"/>
<dbReference type="Proteomes" id="UP000006055">
    <property type="component" value="Chromosome"/>
</dbReference>
<dbReference type="RefSeq" id="WP_014808876.1">
    <property type="nucleotide sequence ID" value="NC_018025.1"/>
</dbReference>
<gene>
    <name evidence="1" type="ordered locus">Desti_1004</name>
</gene>
<organism evidence="1 2">
    <name type="scientific">Desulfomonile tiedjei (strain ATCC 49306 / DSM 6799 / DCB-1)</name>
    <dbReference type="NCBI Taxonomy" id="706587"/>
    <lineage>
        <taxon>Bacteria</taxon>
        <taxon>Pseudomonadati</taxon>
        <taxon>Thermodesulfobacteriota</taxon>
        <taxon>Desulfomonilia</taxon>
        <taxon>Desulfomonilales</taxon>
        <taxon>Desulfomonilaceae</taxon>
        <taxon>Desulfomonile</taxon>
    </lineage>
</organism>
<name>I4C2D1_DESTA</name>
<accession>I4C2D1</accession>
<proteinExistence type="predicted"/>
<protein>
    <submittedName>
        <fullName evidence="1">Uncharacterized protein</fullName>
    </submittedName>
</protein>
<evidence type="ECO:0000313" key="1">
    <source>
        <dbReference type="EMBL" id="AFM23722.1"/>
    </source>
</evidence>
<keyword evidence="2" id="KW-1185">Reference proteome</keyword>